<dbReference type="InterPro" id="IPR036068">
    <property type="entry name" value="Nicotinate_pribotase-like_C"/>
</dbReference>
<name>A0A4R0XPH2_9MOLU</name>
<keyword evidence="9" id="KW-0808">Transferase</keyword>
<keyword evidence="3" id="KW-0597">Phosphoprotein</keyword>
<keyword evidence="5" id="KW-0662">Pyridine nucleotide biosynthesis</keyword>
<proteinExistence type="predicted"/>
<dbReference type="PANTHER" id="PTHR43202">
    <property type="entry name" value="NICOTINATE-NUCLEOTIDE PYROPHOSPHORYLASE"/>
    <property type="match status" value="1"/>
</dbReference>
<dbReference type="InterPro" id="IPR053190">
    <property type="entry name" value="NAPRTase-like"/>
</dbReference>
<dbReference type="OrthoDB" id="9770610at2"/>
<dbReference type="PIRSF" id="PIRSF000484">
    <property type="entry name" value="NAPRT"/>
    <property type="match status" value="1"/>
</dbReference>
<dbReference type="InterPro" id="IPR022412">
    <property type="entry name" value="Quinolinate_PRibosylTrfase_N"/>
</dbReference>
<evidence type="ECO:0000256" key="1">
    <source>
        <dbReference type="ARBA" id="ARBA00004952"/>
    </source>
</evidence>
<evidence type="ECO:0000259" key="8">
    <source>
        <dbReference type="Pfam" id="PF02749"/>
    </source>
</evidence>
<protein>
    <recommendedName>
        <fullName evidence="2">nicotinate phosphoribosyltransferase</fullName>
        <ecNumber evidence="2">6.3.4.21</ecNumber>
    </recommendedName>
</protein>
<dbReference type="InterPro" id="IPR007229">
    <property type="entry name" value="Nic_PRibTrfase-Fam"/>
</dbReference>
<dbReference type="RefSeq" id="WP_131599463.1">
    <property type="nucleotide sequence ID" value="NZ_CBDBYK010000016.1"/>
</dbReference>
<accession>A0A4R0XPH2</accession>
<dbReference type="SUPFAM" id="SSF51690">
    <property type="entry name" value="Nicotinate/Quinolinate PRTase C-terminal domain-like"/>
    <property type="match status" value="1"/>
</dbReference>
<dbReference type="InterPro" id="IPR037128">
    <property type="entry name" value="Quinolinate_PRibosylTase_N_sf"/>
</dbReference>
<comment type="catalytic activity">
    <reaction evidence="7">
        <text>5-phospho-alpha-D-ribose 1-diphosphate + nicotinate + ATP + H2O = nicotinate beta-D-ribonucleotide + ADP + phosphate + diphosphate</text>
        <dbReference type="Rhea" id="RHEA:36163"/>
        <dbReference type="ChEBI" id="CHEBI:15377"/>
        <dbReference type="ChEBI" id="CHEBI:30616"/>
        <dbReference type="ChEBI" id="CHEBI:32544"/>
        <dbReference type="ChEBI" id="CHEBI:33019"/>
        <dbReference type="ChEBI" id="CHEBI:43474"/>
        <dbReference type="ChEBI" id="CHEBI:57502"/>
        <dbReference type="ChEBI" id="CHEBI:58017"/>
        <dbReference type="ChEBI" id="CHEBI:456216"/>
        <dbReference type="EC" id="6.3.4.21"/>
    </reaction>
</comment>
<comment type="caution">
    <text evidence="9">The sequence shown here is derived from an EMBL/GenBank/DDBJ whole genome shotgun (WGS) entry which is preliminary data.</text>
</comment>
<dbReference type="GO" id="GO:0004516">
    <property type="term" value="F:nicotinate phosphoribosyltransferase activity"/>
    <property type="evidence" value="ECO:0007669"/>
    <property type="project" value="UniProtKB-EC"/>
</dbReference>
<dbReference type="NCBIfam" id="NF005529">
    <property type="entry name" value="PRK07188.1"/>
    <property type="match status" value="1"/>
</dbReference>
<keyword evidence="4" id="KW-0436">Ligase</keyword>
<feature type="domain" description="Quinolinate phosphoribosyl transferase N-terminal" evidence="8">
    <location>
        <begin position="25"/>
        <end position="103"/>
    </location>
</feature>
<dbReference type="Pfam" id="PF02749">
    <property type="entry name" value="QRPTase_N"/>
    <property type="match status" value="1"/>
</dbReference>
<gene>
    <name evidence="9" type="ORF">C4B24_03930</name>
</gene>
<dbReference type="SUPFAM" id="SSF54675">
    <property type="entry name" value="Nicotinate/Quinolinate PRTase N-terminal domain-like"/>
    <property type="match status" value="1"/>
</dbReference>
<dbReference type="UniPathway" id="UPA00253">
    <property type="reaction ID" value="UER00457"/>
</dbReference>
<evidence type="ECO:0000256" key="3">
    <source>
        <dbReference type="ARBA" id="ARBA00022553"/>
    </source>
</evidence>
<dbReference type="Proteomes" id="UP000294192">
    <property type="component" value="Unassembled WGS sequence"/>
</dbReference>
<comment type="catalytic activity">
    <reaction evidence="6">
        <text>nicotinate beta-D-ribonucleotide + CO2 + diphosphate = quinolinate + 5-phospho-alpha-D-ribose 1-diphosphate + 2 H(+)</text>
        <dbReference type="Rhea" id="RHEA:12733"/>
        <dbReference type="ChEBI" id="CHEBI:15378"/>
        <dbReference type="ChEBI" id="CHEBI:16526"/>
        <dbReference type="ChEBI" id="CHEBI:29959"/>
        <dbReference type="ChEBI" id="CHEBI:33019"/>
        <dbReference type="ChEBI" id="CHEBI:57502"/>
        <dbReference type="ChEBI" id="CHEBI:58017"/>
        <dbReference type="EC" id="2.4.2.19"/>
    </reaction>
</comment>
<keyword evidence="9" id="KW-0328">Glycosyltransferase</keyword>
<evidence type="ECO:0000256" key="4">
    <source>
        <dbReference type="ARBA" id="ARBA00022598"/>
    </source>
</evidence>
<dbReference type="Gene3D" id="3.20.20.70">
    <property type="entry name" value="Aldolase class I"/>
    <property type="match status" value="1"/>
</dbReference>
<evidence type="ECO:0000256" key="7">
    <source>
        <dbReference type="ARBA" id="ARBA00048668"/>
    </source>
</evidence>
<dbReference type="EC" id="6.3.4.21" evidence="2"/>
<dbReference type="AlphaFoldDB" id="A0A4R0XPH2"/>
<evidence type="ECO:0000256" key="6">
    <source>
        <dbReference type="ARBA" id="ARBA00047445"/>
    </source>
</evidence>
<dbReference type="Gene3D" id="3.90.1170.20">
    <property type="entry name" value="Quinolinate phosphoribosyl transferase, N-terminal domain"/>
    <property type="match status" value="1"/>
</dbReference>
<dbReference type="PANTHER" id="PTHR43202:SF1">
    <property type="entry name" value="NICOTINATE PHOSPHORIBOSYLTRANSFERASE"/>
    <property type="match status" value="1"/>
</dbReference>
<evidence type="ECO:0000256" key="5">
    <source>
        <dbReference type="ARBA" id="ARBA00022642"/>
    </source>
</evidence>
<organism evidence="9 10">
    <name type="scientific">Mycoplasma marinum</name>
    <dbReference type="NCBI Taxonomy" id="1937190"/>
    <lineage>
        <taxon>Bacteria</taxon>
        <taxon>Bacillati</taxon>
        <taxon>Mycoplasmatota</taxon>
        <taxon>Mollicutes</taxon>
        <taxon>Mycoplasmataceae</taxon>
        <taxon>Mycoplasma</taxon>
    </lineage>
</organism>
<dbReference type="GO" id="GO:0004514">
    <property type="term" value="F:nicotinate-nucleotide diphosphorylase (carboxylating) activity"/>
    <property type="evidence" value="ECO:0007669"/>
    <property type="project" value="UniProtKB-EC"/>
</dbReference>
<evidence type="ECO:0000313" key="10">
    <source>
        <dbReference type="Proteomes" id="UP000294192"/>
    </source>
</evidence>
<keyword evidence="10" id="KW-1185">Reference proteome</keyword>
<dbReference type="InterPro" id="IPR013785">
    <property type="entry name" value="Aldolase_TIM"/>
</dbReference>
<sequence length="333" mass="37023">MYKNIKNGYYSAKYFFKTKEIIQKHKNNSKVTIQFFQRENNVTLCGINQVLKILKECTPIDKYKIKYLEEGKIINSGDVVLELEGKFEYFGILEGVIDGILARQTSIATNSRKIKEIANNKPVIFMGDRADSYINQENDGYAVSVGGLTTHVTNAQIKNHGGISVGTVPHALIQMFGGDLIEALKAYKDTFPSEDLVALVDFNNDVINDSLKALKEFGKDLKALRVDTSDGVSDKFFKRNEEFGVTPNLIKALRKALDKNGGKHVKIIVSSGFNISKIRLFEEQDTPVDIYGVGGSILKINIGFTGDAVKIDGKECAKFGRGYKDTSKLKVLI</sequence>
<dbReference type="EMBL" id="PSZO01000021">
    <property type="protein sequence ID" value="TCG10795.1"/>
    <property type="molecule type" value="Genomic_DNA"/>
</dbReference>
<reference evidence="9 10" key="1">
    <citation type="submission" date="2018-02" db="EMBL/GenBank/DDBJ databases">
        <title>Mycoplasma marinum and Mycoplasma todarodis sp. nov., moderately halophilic and psychrotolerant mycoplasmas isolated from cephalopods.</title>
        <authorList>
            <person name="Viver T."/>
        </authorList>
    </citation>
    <scope>NUCLEOTIDE SEQUENCE [LARGE SCALE GENOMIC DNA]</scope>
    <source>
        <strain evidence="9 10">PE</strain>
    </source>
</reference>
<evidence type="ECO:0000313" key="9">
    <source>
        <dbReference type="EMBL" id="TCG10795.1"/>
    </source>
</evidence>
<dbReference type="GO" id="GO:0009435">
    <property type="term" value="P:NAD+ biosynthetic process"/>
    <property type="evidence" value="ECO:0007669"/>
    <property type="project" value="UniProtKB-UniPathway"/>
</dbReference>
<comment type="pathway">
    <text evidence="1">Cofactor biosynthesis; NAD(+) biosynthesis; nicotinate D-ribonucleotide from nicotinate: step 1/1.</text>
</comment>
<evidence type="ECO:0000256" key="2">
    <source>
        <dbReference type="ARBA" id="ARBA00013236"/>
    </source>
</evidence>